<proteinExistence type="predicted"/>
<dbReference type="EMBL" id="CAXAMM010013733">
    <property type="protein sequence ID" value="CAK9032063.1"/>
    <property type="molecule type" value="Genomic_DNA"/>
</dbReference>
<dbReference type="Gene3D" id="3.40.50.150">
    <property type="entry name" value="Vaccinia Virus protein VP39"/>
    <property type="match status" value="1"/>
</dbReference>
<protein>
    <submittedName>
        <fullName evidence="1">Uncharacterized protein</fullName>
    </submittedName>
</protein>
<dbReference type="SUPFAM" id="SSF53335">
    <property type="entry name" value="S-adenosyl-L-methionine-dependent methyltransferases"/>
    <property type="match status" value="1"/>
</dbReference>
<name>A0ABP0IJ83_9DINO</name>
<gene>
    <name evidence="2" type="ORF">SCF082_LOCUS19906</name>
    <name evidence="1" type="ORF">SCF082_LOCUS6912</name>
</gene>
<evidence type="ECO:0000313" key="2">
    <source>
        <dbReference type="EMBL" id="CAK9032063.1"/>
    </source>
</evidence>
<dbReference type="InterPro" id="IPR029063">
    <property type="entry name" value="SAM-dependent_MTases_sf"/>
</dbReference>
<comment type="caution">
    <text evidence="1">The sequence shown here is derived from an EMBL/GenBank/DDBJ whole genome shotgun (WGS) entry which is preliminary data.</text>
</comment>
<reference evidence="1 3" key="1">
    <citation type="submission" date="2024-02" db="EMBL/GenBank/DDBJ databases">
        <authorList>
            <person name="Chen Y."/>
            <person name="Shah S."/>
            <person name="Dougan E. K."/>
            <person name="Thang M."/>
            <person name="Chan C."/>
        </authorList>
    </citation>
    <scope>NUCLEOTIDE SEQUENCE [LARGE SCALE GENOMIC DNA]</scope>
</reference>
<dbReference type="Proteomes" id="UP001642464">
    <property type="component" value="Unassembled WGS sequence"/>
</dbReference>
<evidence type="ECO:0000313" key="3">
    <source>
        <dbReference type="Proteomes" id="UP001642464"/>
    </source>
</evidence>
<organism evidence="1 3">
    <name type="scientific">Durusdinium trenchii</name>
    <dbReference type="NCBI Taxonomy" id="1381693"/>
    <lineage>
        <taxon>Eukaryota</taxon>
        <taxon>Sar</taxon>
        <taxon>Alveolata</taxon>
        <taxon>Dinophyceae</taxon>
        <taxon>Suessiales</taxon>
        <taxon>Symbiodiniaceae</taxon>
        <taxon>Durusdinium</taxon>
    </lineage>
</organism>
<sequence>MFGPEEVSDKLRARKFNLDTWFSGADFAHTALAQLNSAVRRRLDWFIHENVPEYPGDYVEKPLSKQGYSVQVCLISPLRFGKPMERTRVYRIFYQSTKYEWKGPPMRQLLKLLLPLQKLNMDADDMYFMTKDEVATRLQ</sequence>
<dbReference type="EMBL" id="CAXAMM010003825">
    <property type="protein sequence ID" value="CAK9001403.1"/>
    <property type="molecule type" value="Genomic_DNA"/>
</dbReference>
<keyword evidence="3" id="KW-1185">Reference proteome</keyword>
<evidence type="ECO:0000313" key="1">
    <source>
        <dbReference type="EMBL" id="CAK9001403.1"/>
    </source>
</evidence>
<accession>A0ABP0IJ83</accession>